<dbReference type="Proteomes" id="UP000294832">
    <property type="component" value="Unassembled WGS sequence"/>
</dbReference>
<dbReference type="GO" id="GO:0005886">
    <property type="term" value="C:plasma membrane"/>
    <property type="evidence" value="ECO:0007669"/>
    <property type="project" value="UniProtKB-SubCell"/>
</dbReference>
<comment type="caution">
    <text evidence="7">Lacks conserved residue(s) required for the propagation of feature annotation.</text>
</comment>
<feature type="transmembrane region" description="Helical" evidence="7">
    <location>
        <begin position="75"/>
        <end position="92"/>
    </location>
</feature>
<comment type="similarity">
    <text evidence="2 7">Belongs to the UPF0056 (MarC) family.</text>
</comment>
<name>A0A4R2FHS0_9GAMM</name>
<feature type="transmembrane region" description="Helical" evidence="7">
    <location>
        <begin position="146"/>
        <end position="170"/>
    </location>
</feature>
<dbReference type="Pfam" id="PF01914">
    <property type="entry name" value="MarC"/>
    <property type="match status" value="1"/>
</dbReference>
<feature type="transmembrane region" description="Helical" evidence="7">
    <location>
        <begin position="43"/>
        <end position="69"/>
    </location>
</feature>
<dbReference type="AlphaFoldDB" id="A0A4R2FHS0"/>
<dbReference type="PANTHER" id="PTHR33508:SF1">
    <property type="entry name" value="UPF0056 MEMBRANE PROTEIN YHCE"/>
    <property type="match status" value="1"/>
</dbReference>
<keyword evidence="4 7" id="KW-0812">Transmembrane</keyword>
<feature type="transmembrane region" description="Helical" evidence="7">
    <location>
        <begin position="176"/>
        <end position="202"/>
    </location>
</feature>
<accession>A0A4R2FHS0</accession>
<gene>
    <name evidence="8" type="ORF">EDC91_101172</name>
</gene>
<dbReference type="InterPro" id="IPR002771">
    <property type="entry name" value="Multi_antbiot-R_MarC"/>
</dbReference>
<comment type="caution">
    <text evidence="8">The sequence shown here is derived from an EMBL/GenBank/DDBJ whole genome shotgun (WGS) entry which is preliminary data.</text>
</comment>
<dbReference type="NCBIfam" id="TIGR00427">
    <property type="entry name" value="NAAT family transporter"/>
    <property type="match status" value="1"/>
</dbReference>
<evidence type="ECO:0000256" key="7">
    <source>
        <dbReference type="RuleBase" id="RU362048"/>
    </source>
</evidence>
<keyword evidence="5 7" id="KW-1133">Transmembrane helix</keyword>
<proteinExistence type="inferred from homology"/>
<keyword evidence="9" id="KW-1185">Reference proteome</keyword>
<dbReference type="EMBL" id="SLWF01000001">
    <property type="protein sequence ID" value="TCN90702.1"/>
    <property type="molecule type" value="Genomic_DNA"/>
</dbReference>
<organism evidence="8 9">
    <name type="scientific">Shewanella fodinae</name>
    <dbReference type="NCBI Taxonomy" id="552357"/>
    <lineage>
        <taxon>Bacteria</taxon>
        <taxon>Pseudomonadati</taxon>
        <taxon>Pseudomonadota</taxon>
        <taxon>Gammaproteobacteria</taxon>
        <taxon>Alteromonadales</taxon>
        <taxon>Shewanellaceae</taxon>
        <taxon>Shewanella</taxon>
    </lineage>
</organism>
<evidence type="ECO:0000256" key="4">
    <source>
        <dbReference type="ARBA" id="ARBA00022692"/>
    </source>
</evidence>
<feature type="transmembrane region" description="Helical" evidence="7">
    <location>
        <begin position="6"/>
        <end position="31"/>
    </location>
</feature>
<keyword evidence="3" id="KW-1003">Cell membrane</keyword>
<evidence type="ECO:0000313" key="9">
    <source>
        <dbReference type="Proteomes" id="UP000294832"/>
    </source>
</evidence>
<evidence type="ECO:0000256" key="1">
    <source>
        <dbReference type="ARBA" id="ARBA00004651"/>
    </source>
</evidence>
<protein>
    <recommendedName>
        <fullName evidence="7">UPF0056 membrane protein</fullName>
    </recommendedName>
</protein>
<evidence type="ECO:0000256" key="2">
    <source>
        <dbReference type="ARBA" id="ARBA00009784"/>
    </source>
</evidence>
<dbReference type="RefSeq" id="WP_133037434.1">
    <property type="nucleotide sequence ID" value="NZ_BMXW01000020.1"/>
</dbReference>
<dbReference type="PANTHER" id="PTHR33508">
    <property type="entry name" value="UPF0056 MEMBRANE PROTEIN YHCE"/>
    <property type="match status" value="1"/>
</dbReference>
<reference evidence="8 9" key="1">
    <citation type="submission" date="2019-03" db="EMBL/GenBank/DDBJ databases">
        <title>Freshwater and sediment microbial communities from various areas in North America, analyzing microbe dynamics in response to fracking.</title>
        <authorList>
            <person name="Lamendella R."/>
        </authorList>
    </citation>
    <scope>NUCLEOTIDE SEQUENCE [LARGE SCALE GENOMIC DNA]</scope>
    <source>
        <strain evidence="8 9">74A</strain>
    </source>
</reference>
<evidence type="ECO:0000256" key="5">
    <source>
        <dbReference type="ARBA" id="ARBA00022989"/>
    </source>
</evidence>
<evidence type="ECO:0000313" key="8">
    <source>
        <dbReference type="EMBL" id="TCN90702.1"/>
    </source>
</evidence>
<evidence type="ECO:0000256" key="6">
    <source>
        <dbReference type="ARBA" id="ARBA00023136"/>
    </source>
</evidence>
<evidence type="ECO:0000256" key="3">
    <source>
        <dbReference type="ARBA" id="ARBA00022475"/>
    </source>
</evidence>
<comment type="subcellular location">
    <subcellularLocation>
        <location evidence="1 7">Cell membrane</location>
        <topology evidence="1 7">Multi-pass membrane protein</topology>
    </subcellularLocation>
</comment>
<sequence length="214" mass="22821">MDALFLHFATAFMAFFAIMNPIANTPVFLGLTEGMSSQHRVAIARRAVIQAFIIVLAFAVAGKMIFGLFGLNMDAFRITGGCLVFLIGINMLQGKHSRMHHPHSLDDSLASDSSDDDPATFPLAMPMLAGPGTITTAMNLSADGGLINISFIILAFALLCVITYVVFIFGERFIRYIGRAAMGVITRLMGLIVAVIGTGMVIEGIKNAFALGGS</sequence>
<dbReference type="OrthoDB" id="21094at2"/>
<keyword evidence="6 7" id="KW-0472">Membrane</keyword>